<dbReference type="PANTHER" id="PTHR47326:SF1">
    <property type="entry name" value="HTH PSQ-TYPE DOMAIN-CONTAINING PROTEIN"/>
    <property type="match status" value="1"/>
</dbReference>
<sequence length="113" mass="13440">IELVRSSVNQDPMMSLRRHVRELNMSRSSVARIQHRELHLRPYKLQVIHALKLPDARTRLIFCHMFERILCVEPTLTKRLLMGDEAHFDLSGGVYNRQNVRFWGTQQPHIIRE</sequence>
<name>E2C6E4_HARSA</name>
<evidence type="ECO:0000313" key="1">
    <source>
        <dbReference type="EMBL" id="EFN76483.1"/>
    </source>
</evidence>
<dbReference type="PANTHER" id="PTHR47326">
    <property type="entry name" value="TRANSPOSABLE ELEMENT TC3 TRANSPOSASE-LIKE PROTEIN"/>
    <property type="match status" value="1"/>
</dbReference>
<dbReference type="InParanoid" id="E2C6E4"/>
<dbReference type="EMBL" id="GL453116">
    <property type="protein sequence ID" value="EFN76483.1"/>
    <property type="molecule type" value="Genomic_DNA"/>
</dbReference>
<organism evidence="2">
    <name type="scientific">Harpegnathos saltator</name>
    <name type="common">Jerdon's jumping ant</name>
    <dbReference type="NCBI Taxonomy" id="610380"/>
    <lineage>
        <taxon>Eukaryota</taxon>
        <taxon>Metazoa</taxon>
        <taxon>Ecdysozoa</taxon>
        <taxon>Arthropoda</taxon>
        <taxon>Hexapoda</taxon>
        <taxon>Insecta</taxon>
        <taxon>Pterygota</taxon>
        <taxon>Neoptera</taxon>
        <taxon>Endopterygota</taxon>
        <taxon>Hymenoptera</taxon>
        <taxon>Apocrita</taxon>
        <taxon>Aculeata</taxon>
        <taxon>Formicoidea</taxon>
        <taxon>Formicidae</taxon>
        <taxon>Ponerinae</taxon>
        <taxon>Ponerini</taxon>
        <taxon>Harpegnathos</taxon>
    </lineage>
</organism>
<protein>
    <recommendedName>
        <fullName evidence="3">Histone-lysine N-methyltransferase SETMAR</fullName>
    </recommendedName>
</protein>
<evidence type="ECO:0008006" key="3">
    <source>
        <dbReference type="Google" id="ProtNLM"/>
    </source>
</evidence>
<feature type="non-terminal residue" evidence="1">
    <location>
        <position position="1"/>
    </location>
</feature>
<gene>
    <name evidence="1" type="ORF">EAI_05508</name>
</gene>
<dbReference type="AlphaFoldDB" id="E2C6E4"/>
<keyword evidence="2" id="KW-1185">Reference proteome</keyword>
<evidence type="ECO:0000313" key="2">
    <source>
        <dbReference type="Proteomes" id="UP000008237"/>
    </source>
</evidence>
<dbReference type="STRING" id="610380.E2C6E4"/>
<dbReference type="Proteomes" id="UP000008237">
    <property type="component" value="Unassembled WGS sequence"/>
</dbReference>
<feature type="non-terminal residue" evidence="1">
    <location>
        <position position="113"/>
    </location>
</feature>
<reference evidence="1 2" key="1">
    <citation type="journal article" date="2010" name="Science">
        <title>Genomic comparison of the ants Camponotus floridanus and Harpegnathos saltator.</title>
        <authorList>
            <person name="Bonasio R."/>
            <person name="Zhang G."/>
            <person name="Ye C."/>
            <person name="Mutti N.S."/>
            <person name="Fang X."/>
            <person name="Qin N."/>
            <person name="Donahue G."/>
            <person name="Yang P."/>
            <person name="Li Q."/>
            <person name="Li C."/>
            <person name="Zhang P."/>
            <person name="Huang Z."/>
            <person name="Berger S.L."/>
            <person name="Reinberg D."/>
            <person name="Wang J."/>
            <person name="Liebig J."/>
        </authorList>
    </citation>
    <scope>NUCLEOTIDE SEQUENCE [LARGE SCALE GENOMIC DNA]</scope>
    <source>
        <strain evidence="1 2">R22 G/1</strain>
    </source>
</reference>
<accession>E2C6E4</accession>
<proteinExistence type="predicted"/>